<dbReference type="InterPro" id="IPR003593">
    <property type="entry name" value="AAA+_ATPase"/>
</dbReference>
<keyword evidence="11" id="KW-1185">Reference proteome</keyword>
<evidence type="ECO:0000256" key="2">
    <source>
        <dbReference type="ARBA" id="ARBA00022723"/>
    </source>
</evidence>
<dbReference type="Gene3D" id="1.10.8.60">
    <property type="match status" value="1"/>
</dbReference>
<dbReference type="InterPro" id="IPR003960">
    <property type="entry name" value="ATPase_AAA_CS"/>
</dbReference>
<dbReference type="SUPFAM" id="SSF52540">
    <property type="entry name" value="P-loop containing nucleoside triphosphate hydrolases"/>
    <property type="match status" value="1"/>
</dbReference>
<dbReference type="PANTHER" id="PTHR23069">
    <property type="entry name" value="AAA DOMAIN-CONTAINING"/>
    <property type="match status" value="1"/>
</dbReference>
<dbReference type="Gene3D" id="3.30.40.10">
    <property type="entry name" value="Zinc/RING finger domain, C3HC4 (zinc finger)"/>
    <property type="match status" value="1"/>
</dbReference>
<evidence type="ECO:0000256" key="5">
    <source>
        <dbReference type="ARBA" id="ARBA00022833"/>
    </source>
</evidence>
<dbReference type="PROSITE" id="PS51805">
    <property type="entry name" value="EPHD"/>
    <property type="match status" value="1"/>
</dbReference>
<protein>
    <recommendedName>
        <fullName evidence="9">PHD-type domain-containing protein</fullName>
    </recommendedName>
</protein>
<dbReference type="PROSITE" id="PS00674">
    <property type="entry name" value="AAA"/>
    <property type="match status" value="1"/>
</dbReference>
<dbReference type="InterPro" id="IPR003959">
    <property type="entry name" value="ATPase_AAA_core"/>
</dbReference>
<accession>A0ABP0UZC9</accession>
<evidence type="ECO:0000256" key="1">
    <source>
        <dbReference type="ARBA" id="ARBA00006914"/>
    </source>
</evidence>
<dbReference type="Proteomes" id="UP001497512">
    <property type="component" value="Chromosome 8"/>
</dbReference>
<dbReference type="SMART" id="SM00382">
    <property type="entry name" value="AAA"/>
    <property type="match status" value="1"/>
</dbReference>
<dbReference type="PANTHER" id="PTHR23069:SF7">
    <property type="entry name" value="P-LOOP CONTAINING NUCLEOSIDE TRIPHOSPHATE HYDROLASES SUPERFAMILY PROTEIN"/>
    <property type="match status" value="1"/>
</dbReference>
<evidence type="ECO:0000256" key="8">
    <source>
        <dbReference type="SAM" id="MobiDB-lite"/>
    </source>
</evidence>
<proteinExistence type="inferred from homology"/>
<dbReference type="InterPro" id="IPR041569">
    <property type="entry name" value="AAA_lid_3"/>
</dbReference>
<sequence length="1612" mass="173551">MAGELVKGSCEEAAPVAAAPAAAAVVMPGELLPKSSSRRCGLCGGSSDGESPQDVLPDATESKESCIPQSLLGNGTQDFNKADGFGAQKGWLGRLLGPLSEHVGVVGAWVHENCAIWSPEVYFSGVGRLKNVKAAVRRGRSLRCSLCNLPGATIGCRVDRCPQNYHLPCARSEGSLFNHRKYLVACYDHIYLFRSRRRKRSWLWKDHPRSVYGKVGEVGSIYTEQSRISKTQRRAAATAALLKDVEAEEKCLEKSGEDEEFVRRERKLLQRDLAEIAPVKLGGCSATTGGTTSLFPEGWDSVAGLQDVVQCMKEMVTLPLLYPEVFQRLGISPSRGVLLHGHPGTGKTLVVRALAGACAHGGQEISYFARKGADILGKYVGDSERQLRLLFQVAEQCQPAIIFFDEIDGLAPSRCGDRDQTQSSVVSTLLALMDGLSSRGSVVVIGATNRPDALDPALRRPGRFDREIYFPLPSTVDRAAILGVHTRTLTPQPSAEMLAVVAKATPGFAGADLQALCVQAAMTALRRAIPFKQILDAAEKGNLGTKLPDLPTIQVRASDWAAALAQAPVPCSGRLASASLNQVPEAPLPRHLVPVLLPALVEVIVNLGVDDRTALPPALLKAFSLTQCVLKSARGRTTMSPTEKQIGLPGNWLSLVKNSFKHFPNSLGIALEDIFVSAGIVGAMHQASHPSQTGASVLFPRRISFDKESHVLDLDLDSNDTRGGSVPGCSQKEDQCIDTSSLLDSTHKPKWSGGRFRLLLLGGAKHGQRLVAGAIFLGFEGLTQMRTLSLPAMLMEGCGDMEQGLIRIVGEARRTTPCVLFMPQIEQWVMHKFVNTHEVEKKVTCCPGSQESSVLHAAEGRHYSNGTAQIKVEPQEGEPQMVVSNAWNVMKQQLQSMPPDTSIMLLATCEAGAEALPSEVISFFSCTTMASGNSSSCSPCFCIQLPSLEDITAVIVRASQDAARVMAIGYAQKALQLRDESMNACAPVQNMCHIGKQEKAHSEERNSEEQHAGIPQVGIFQHLEASNSPEPLSRERKVLQNAISFFGFRLLNDPQLGELRSVTAVLGAAPAVAIHDFVNGKSVNFSDGLDFGLWPSCGRGYRQEDKCPAVKTVRGLVAVGLKAQRGLYQTGREVEFELRGLVELLYSRVQEKIDNGKDGLQYFHLTTQASMLVDLLASWVYEVRKLEVAANMHNLPISRSISQCDPSTDKQGQGGSVLNVQEKDGRFPVNSSDCLKHPSVTGSLDGTAEGDLGHANSEKAQTLCTIFSEDAPVLNGSEVGGDISAAETDSVLKANLVNGVLTHAEVSLSRTEPDGLSAHPLTPKNRDVCTTSVHPATAQLGLPVTVHGNGCHQPLKGSVDMETKFLRENIAAELEVTPLHKFVKSAGASLEKGDIICSSVDQQCPSILSPLQRSKQKQQALCVKPECLEQLETVVKNFLEMSTKKEGLVSSAEALHDLVSSCVATLMAASQKVLSSFHRSKTAQQVIFQWAELTCQCQGNKTGGKGPENGQGVDSRQAPMNGKTRCSTECTAVVLSDAVHVSWKNKRKRSSISGNPSSLKRRAVMSCVEASHPVPAPSLLELVSPLKQTDKHKAFICLGPVTRAITDLVRGL</sequence>
<reference evidence="10" key="1">
    <citation type="submission" date="2024-02" db="EMBL/GenBank/DDBJ databases">
        <authorList>
            <consortium name="ELIXIR-Norway"/>
            <consortium name="Elixir Norway"/>
        </authorList>
    </citation>
    <scope>NUCLEOTIDE SEQUENCE</scope>
</reference>
<dbReference type="Pfam" id="PF00004">
    <property type="entry name" value="AAA"/>
    <property type="match status" value="1"/>
</dbReference>
<feature type="domain" description="PHD-type" evidence="9">
    <location>
        <begin position="80"/>
        <end position="190"/>
    </location>
</feature>
<dbReference type="Gene3D" id="3.40.50.300">
    <property type="entry name" value="P-loop containing nucleotide triphosphate hydrolases"/>
    <property type="match status" value="1"/>
</dbReference>
<dbReference type="InterPro" id="IPR034732">
    <property type="entry name" value="EPHD"/>
</dbReference>
<evidence type="ECO:0000256" key="4">
    <source>
        <dbReference type="ARBA" id="ARBA00022771"/>
    </source>
</evidence>
<dbReference type="InterPro" id="IPR013083">
    <property type="entry name" value="Znf_RING/FYVE/PHD"/>
</dbReference>
<keyword evidence="6" id="KW-0067">ATP-binding</keyword>
<evidence type="ECO:0000256" key="6">
    <source>
        <dbReference type="ARBA" id="ARBA00022840"/>
    </source>
</evidence>
<evidence type="ECO:0000259" key="9">
    <source>
        <dbReference type="PROSITE" id="PS51805"/>
    </source>
</evidence>
<evidence type="ECO:0000256" key="7">
    <source>
        <dbReference type="ARBA" id="ARBA00023117"/>
    </source>
</evidence>
<dbReference type="InterPro" id="IPR027417">
    <property type="entry name" value="P-loop_NTPase"/>
</dbReference>
<keyword evidence="5" id="KW-0862">Zinc</keyword>
<gene>
    <name evidence="10" type="ORF">CSSPTR1EN2_LOCUS21907</name>
</gene>
<keyword evidence="4" id="KW-0863">Zinc-finger</keyword>
<keyword evidence="7" id="KW-0103">Bromodomain</keyword>
<evidence type="ECO:0000313" key="10">
    <source>
        <dbReference type="EMBL" id="CAK9233994.1"/>
    </source>
</evidence>
<keyword evidence="2" id="KW-0479">Metal-binding</keyword>
<dbReference type="InterPro" id="IPR045199">
    <property type="entry name" value="ATAD2-like"/>
</dbReference>
<evidence type="ECO:0000313" key="11">
    <source>
        <dbReference type="Proteomes" id="UP001497512"/>
    </source>
</evidence>
<dbReference type="Pfam" id="PF13771">
    <property type="entry name" value="zf-HC5HC2H"/>
    <property type="match status" value="1"/>
</dbReference>
<keyword evidence="3" id="KW-0547">Nucleotide-binding</keyword>
<organism evidence="10 11">
    <name type="scientific">Sphagnum troendelagicum</name>
    <dbReference type="NCBI Taxonomy" id="128251"/>
    <lineage>
        <taxon>Eukaryota</taxon>
        <taxon>Viridiplantae</taxon>
        <taxon>Streptophyta</taxon>
        <taxon>Embryophyta</taxon>
        <taxon>Bryophyta</taxon>
        <taxon>Sphagnophytina</taxon>
        <taxon>Sphagnopsida</taxon>
        <taxon>Sphagnales</taxon>
        <taxon>Sphagnaceae</taxon>
        <taxon>Sphagnum</taxon>
    </lineage>
</organism>
<dbReference type="Pfam" id="PF17862">
    <property type="entry name" value="AAA_lid_3"/>
    <property type="match status" value="1"/>
</dbReference>
<evidence type="ECO:0000256" key="3">
    <source>
        <dbReference type="ARBA" id="ARBA00022741"/>
    </source>
</evidence>
<dbReference type="EMBL" id="OZ019900">
    <property type="protein sequence ID" value="CAK9233994.1"/>
    <property type="molecule type" value="Genomic_DNA"/>
</dbReference>
<comment type="similarity">
    <text evidence="1">Belongs to the AAA ATPase family.</text>
</comment>
<feature type="region of interest" description="Disordered" evidence="8">
    <location>
        <begin position="1503"/>
        <end position="1522"/>
    </location>
</feature>
<name>A0ABP0UZC9_9BRYO</name>